<dbReference type="Proteomes" id="UP000198856">
    <property type="component" value="Unassembled WGS sequence"/>
</dbReference>
<dbReference type="STRING" id="890420.SAMN05216226_1313"/>
<dbReference type="RefSeq" id="WP_092704876.1">
    <property type="nucleotide sequence ID" value="NZ_FNFC01000031.1"/>
</dbReference>
<dbReference type="OrthoDB" id="382934at2157"/>
<evidence type="ECO:0000313" key="2">
    <source>
        <dbReference type="Proteomes" id="UP000198856"/>
    </source>
</evidence>
<evidence type="ECO:0000313" key="1">
    <source>
        <dbReference type="EMBL" id="SDK17231.1"/>
    </source>
</evidence>
<gene>
    <name evidence="1" type="ORF">SAMN05216226_1313</name>
</gene>
<protein>
    <submittedName>
        <fullName evidence="1">Uncharacterized protein</fullName>
    </submittedName>
</protein>
<dbReference type="AlphaFoldDB" id="A0A1G8ZQA5"/>
<sequence length="127" mass="13703">MQPQQSVADLAAARLDTEDYDIDNADEWEPIGSQTFYTGSFTPESVQTSGDGTVAGWLLEDEDLDERTLEVFYDTGGVHIAIEGSGEAVFGSTGCEFPPQLAKQVAAAMYQAAIEQERRSEGTDGDD</sequence>
<reference evidence="1 2" key="1">
    <citation type="submission" date="2016-10" db="EMBL/GenBank/DDBJ databases">
        <authorList>
            <person name="de Groot N.N."/>
        </authorList>
    </citation>
    <scope>NUCLEOTIDE SEQUENCE [LARGE SCALE GENOMIC DNA]</scope>
    <source>
        <strain evidence="1 2">IBRC-M10015</strain>
    </source>
</reference>
<organism evidence="1 2">
    <name type="scientific">Halovenus aranensis</name>
    <dbReference type="NCBI Taxonomy" id="890420"/>
    <lineage>
        <taxon>Archaea</taxon>
        <taxon>Methanobacteriati</taxon>
        <taxon>Methanobacteriota</taxon>
        <taxon>Stenosarchaea group</taxon>
        <taxon>Halobacteria</taxon>
        <taxon>Halobacteriales</taxon>
        <taxon>Haloarculaceae</taxon>
        <taxon>Halovenus</taxon>
    </lineage>
</organism>
<dbReference type="EMBL" id="FNFC01000031">
    <property type="protein sequence ID" value="SDK17231.1"/>
    <property type="molecule type" value="Genomic_DNA"/>
</dbReference>
<name>A0A1G8ZQA5_9EURY</name>
<accession>A0A1G8ZQA5</accession>
<proteinExistence type="predicted"/>
<keyword evidence="2" id="KW-1185">Reference proteome</keyword>